<dbReference type="PANTHER" id="PTHR41309:SF2">
    <property type="entry name" value="MEMBRANE PROTEIN"/>
    <property type="match status" value="1"/>
</dbReference>
<comment type="caution">
    <text evidence="2">The sequence shown here is derived from an EMBL/GenBank/DDBJ whole genome shotgun (WGS) entry which is preliminary data.</text>
</comment>
<feature type="transmembrane region" description="Helical" evidence="1">
    <location>
        <begin position="149"/>
        <end position="169"/>
    </location>
</feature>
<keyword evidence="1" id="KW-0472">Membrane</keyword>
<evidence type="ECO:0000256" key="1">
    <source>
        <dbReference type="SAM" id="Phobius"/>
    </source>
</evidence>
<keyword evidence="1" id="KW-0812">Transmembrane</keyword>
<feature type="transmembrane region" description="Helical" evidence="1">
    <location>
        <begin position="84"/>
        <end position="104"/>
    </location>
</feature>
<organism evidence="2 3">
    <name type="scientific">Paenibacillus residui</name>
    <dbReference type="NCBI Taxonomy" id="629724"/>
    <lineage>
        <taxon>Bacteria</taxon>
        <taxon>Bacillati</taxon>
        <taxon>Bacillota</taxon>
        <taxon>Bacilli</taxon>
        <taxon>Bacillales</taxon>
        <taxon>Paenibacillaceae</taxon>
        <taxon>Paenibacillus</taxon>
    </lineage>
</organism>
<dbReference type="PANTHER" id="PTHR41309">
    <property type="entry name" value="MEMBRANE PROTEIN-RELATED"/>
    <property type="match status" value="1"/>
</dbReference>
<dbReference type="EMBL" id="JBHTIU010000061">
    <property type="protein sequence ID" value="MFD0870847.1"/>
    <property type="molecule type" value="Genomic_DNA"/>
</dbReference>
<accession>A0ABW3DBV7</accession>
<dbReference type="Proteomes" id="UP001597120">
    <property type="component" value="Unassembled WGS sequence"/>
</dbReference>
<dbReference type="Pfam" id="PF13346">
    <property type="entry name" value="ABC2_membrane_5"/>
    <property type="match status" value="1"/>
</dbReference>
<sequence>MLFSLVKKDLLLVKKYLLFMVVFSIIAPMFITVKISFPGGGLLGFFITVLFTEYILLNTLSSLEDKYKGAVLLSATPYTRKTLIHARYLFSLIIFVGVYAIYTVTSFVSPVPLEQLNLFTAGLSFLFITAYFGVLLPVQYKYGYEKTKFISSLFVILTPFVGPFVIKWLQTNSVNLDVLPALPQPAGHALPVLMAILLGLISMTTSVKIYSQKNL</sequence>
<feature type="transmembrane region" description="Helical" evidence="1">
    <location>
        <begin position="116"/>
        <end position="137"/>
    </location>
</feature>
<keyword evidence="1" id="KW-1133">Transmembrane helix</keyword>
<keyword evidence="3" id="KW-1185">Reference proteome</keyword>
<evidence type="ECO:0000313" key="3">
    <source>
        <dbReference type="Proteomes" id="UP001597120"/>
    </source>
</evidence>
<name>A0ABW3DBV7_9BACL</name>
<protein>
    <submittedName>
        <fullName evidence="2">ABC-2 transporter permease</fullName>
    </submittedName>
</protein>
<feature type="transmembrane region" description="Helical" evidence="1">
    <location>
        <begin position="16"/>
        <end position="37"/>
    </location>
</feature>
<dbReference type="InterPro" id="IPR025699">
    <property type="entry name" value="ABC2_memb-like"/>
</dbReference>
<evidence type="ECO:0000313" key="2">
    <source>
        <dbReference type="EMBL" id="MFD0870847.1"/>
    </source>
</evidence>
<feature type="transmembrane region" description="Helical" evidence="1">
    <location>
        <begin position="43"/>
        <end position="63"/>
    </location>
</feature>
<gene>
    <name evidence="2" type="ORF">ACFQ03_17030</name>
</gene>
<dbReference type="RefSeq" id="WP_186328378.1">
    <property type="nucleotide sequence ID" value="NZ_JBHTIU010000061.1"/>
</dbReference>
<proteinExistence type="predicted"/>
<feature type="transmembrane region" description="Helical" evidence="1">
    <location>
        <begin position="189"/>
        <end position="210"/>
    </location>
</feature>
<reference evidence="3" key="1">
    <citation type="journal article" date="2019" name="Int. J. Syst. Evol. Microbiol.">
        <title>The Global Catalogue of Microorganisms (GCM) 10K type strain sequencing project: providing services to taxonomists for standard genome sequencing and annotation.</title>
        <authorList>
            <consortium name="The Broad Institute Genomics Platform"/>
            <consortium name="The Broad Institute Genome Sequencing Center for Infectious Disease"/>
            <person name="Wu L."/>
            <person name="Ma J."/>
        </authorList>
    </citation>
    <scope>NUCLEOTIDE SEQUENCE [LARGE SCALE GENOMIC DNA]</scope>
    <source>
        <strain evidence="3">CCUG 57263</strain>
    </source>
</reference>